<dbReference type="Gene3D" id="1.10.260.40">
    <property type="entry name" value="lambda repressor-like DNA-binding domains"/>
    <property type="match status" value="1"/>
</dbReference>
<dbReference type="EMBL" id="CM001167">
    <property type="protein sequence ID" value="EGJ72064.1"/>
    <property type="molecule type" value="Genomic_DNA"/>
</dbReference>
<dbReference type="HOGENOM" id="CLU_1831091_0_0_10"/>
<proteinExistence type="predicted"/>
<dbReference type="GO" id="GO:0003677">
    <property type="term" value="F:DNA binding"/>
    <property type="evidence" value="ECO:0007669"/>
    <property type="project" value="InterPro"/>
</dbReference>
<dbReference type="AlphaFoldDB" id="F3ZS43"/>
<evidence type="ECO:0000313" key="2">
    <source>
        <dbReference type="Proteomes" id="UP000018439"/>
    </source>
</evidence>
<protein>
    <submittedName>
        <fullName evidence="1">Uncharacterized protein</fullName>
    </submittedName>
</protein>
<reference evidence="1 2" key="1">
    <citation type="journal article" date="2011" name="Stand. Genomic Sci.">
        <title>Non-contiguous finished genome sequence of Bacteroides coprosuis type strain (PC139).</title>
        <authorList>
            <person name="Land M."/>
            <person name="Held B."/>
            <person name="Gronow S."/>
            <person name="Abt B."/>
            <person name="Lucas S."/>
            <person name="Del Rio T.G."/>
            <person name="Nolan M."/>
            <person name="Tice H."/>
            <person name="Cheng J.F."/>
            <person name="Pitluck S."/>
            <person name="Liolios K."/>
            <person name="Pagani I."/>
            <person name="Ivanova N."/>
            <person name="Mavromatis K."/>
            <person name="Mikhailova N."/>
            <person name="Pati A."/>
            <person name="Tapia R."/>
            <person name="Han C."/>
            <person name="Goodwin L."/>
            <person name="Chen A."/>
            <person name="Palaniappan K."/>
            <person name="Hauser L."/>
            <person name="Brambilla E.M."/>
            <person name="Rohde M."/>
            <person name="Goker M."/>
            <person name="Detter J.C."/>
            <person name="Woyke T."/>
            <person name="Bristow J."/>
            <person name="Eisen J.A."/>
            <person name="Markowitz V."/>
            <person name="Hugenholtz P."/>
            <person name="Kyrpides N.C."/>
            <person name="Klenk H.P."/>
            <person name="Lapidus A."/>
        </authorList>
    </citation>
    <scope>NUCLEOTIDE SEQUENCE</scope>
    <source>
        <strain evidence="1 2">DSM 18011</strain>
    </source>
</reference>
<organism evidence="1 2">
    <name type="scientific">Bacteroides coprosuis DSM 18011</name>
    <dbReference type="NCBI Taxonomy" id="679937"/>
    <lineage>
        <taxon>Bacteria</taxon>
        <taxon>Pseudomonadati</taxon>
        <taxon>Bacteroidota</taxon>
        <taxon>Bacteroidia</taxon>
        <taxon>Bacteroidales</taxon>
        <taxon>Bacteroidaceae</taxon>
        <taxon>Bacteroides</taxon>
    </lineage>
</organism>
<gene>
    <name evidence="1" type="ORF">Bcop_1876</name>
</gene>
<name>F3ZS43_9BACE</name>
<dbReference type="Proteomes" id="UP000018439">
    <property type="component" value="Chromosome"/>
</dbReference>
<accession>F3ZS43</accession>
<keyword evidence="2" id="KW-1185">Reference proteome</keyword>
<evidence type="ECO:0000313" key="1">
    <source>
        <dbReference type="EMBL" id="EGJ72064.1"/>
    </source>
</evidence>
<sequence length="140" mass="16484">MLQSVLNIFHKMNHINLKLREKLISHTSRYLGYKIRTIREEKKLTREIVVESTSISKNTLLRTECGLCCTINSSMRVLMEVAAYKSFDIDYKIWASMLTDMVIDVCEVPGMELYRKEIEASIILKMEKVLQEIEEERKHK</sequence>
<dbReference type="InterPro" id="IPR010982">
    <property type="entry name" value="Lambda_DNA-bd_dom_sf"/>
</dbReference>
<dbReference type="SUPFAM" id="SSF47413">
    <property type="entry name" value="lambda repressor-like DNA-binding domains"/>
    <property type="match status" value="1"/>
</dbReference>